<dbReference type="InterPro" id="IPR002187">
    <property type="entry name" value="N-reg_PII"/>
</dbReference>
<name>A0A0L6U3P1_9FIRM</name>
<proteinExistence type="predicted"/>
<evidence type="ECO:0000313" key="2">
    <source>
        <dbReference type="EMBL" id="KNZ43138.1"/>
    </source>
</evidence>
<dbReference type="PROSITE" id="PS51343">
    <property type="entry name" value="PII_GLNB_DOM"/>
    <property type="match status" value="1"/>
</dbReference>
<dbReference type="InterPro" id="IPR015867">
    <property type="entry name" value="N-reg_PII/ATP_PRibTrfase_C"/>
</dbReference>
<dbReference type="PANTHER" id="PTHR30115:SF11">
    <property type="entry name" value="NITROGEN REGULATORY PROTEIN P-II HOMOLOG"/>
    <property type="match status" value="1"/>
</dbReference>
<dbReference type="Proteomes" id="UP000036873">
    <property type="component" value="Unassembled WGS sequence"/>
</dbReference>
<dbReference type="GO" id="GO:0005524">
    <property type="term" value="F:ATP binding"/>
    <property type="evidence" value="ECO:0007669"/>
    <property type="project" value="TreeGrafter"/>
</dbReference>
<dbReference type="OrthoDB" id="9802729at2"/>
<dbReference type="GO" id="GO:0030234">
    <property type="term" value="F:enzyme regulator activity"/>
    <property type="evidence" value="ECO:0007669"/>
    <property type="project" value="InterPro"/>
</dbReference>
<dbReference type="PRINTS" id="PR00340">
    <property type="entry name" value="PIIGLNB"/>
</dbReference>
<accession>A0A0L6U3P1</accession>
<dbReference type="EMBL" id="LGYO01000007">
    <property type="protein sequence ID" value="KNZ43138.1"/>
    <property type="molecule type" value="Genomic_DNA"/>
</dbReference>
<dbReference type="Gene3D" id="3.30.70.120">
    <property type="match status" value="1"/>
</dbReference>
<sequence>MKKLEIIIKPERLEELKEIFNTCDVQGMMLTNIMGYGNQKGYKKSYRGTAYTVNFLPKLKVETVTDAETAGIIIKLITDRLTTEEIGGGKIFVYDVEDVVRIRTGVHGKDAI</sequence>
<dbReference type="GO" id="GO:0006808">
    <property type="term" value="P:regulation of nitrogen utilization"/>
    <property type="evidence" value="ECO:0007669"/>
    <property type="project" value="InterPro"/>
</dbReference>
<dbReference type="STRING" id="52689.AKG39_03035"/>
<comment type="caution">
    <text evidence="2">The sequence shown here is derived from an EMBL/GenBank/DDBJ whole genome shotgun (WGS) entry which is preliminary data.</text>
</comment>
<dbReference type="Pfam" id="PF00543">
    <property type="entry name" value="P-II"/>
    <property type="match status" value="1"/>
</dbReference>
<feature type="modified residue" description="O-UMP-tyrosine" evidence="1">
    <location>
        <position position="51"/>
    </location>
</feature>
<protein>
    <submittedName>
        <fullName evidence="2">Nitrogen regulatory protein P-II</fullName>
    </submittedName>
</protein>
<dbReference type="AlphaFoldDB" id="A0A0L6U3P1"/>
<reference evidence="3" key="1">
    <citation type="submission" date="2015-07" db="EMBL/GenBank/DDBJ databases">
        <title>Draft genome sequence of Acetobacterium bakii DSM 8293, a potential psychrophilic chemical producer through syngas fermentation.</title>
        <authorList>
            <person name="Song Y."/>
            <person name="Hwang S."/>
            <person name="Cho B.-K."/>
        </authorList>
    </citation>
    <scope>NUCLEOTIDE SEQUENCE [LARGE SCALE GENOMIC DNA]</scope>
    <source>
        <strain evidence="3">DSM 8239</strain>
    </source>
</reference>
<keyword evidence="3" id="KW-1185">Reference proteome</keyword>
<dbReference type="PATRIC" id="fig|52689.4.peg.3534"/>
<organism evidence="2 3">
    <name type="scientific">Acetobacterium bakii</name>
    <dbReference type="NCBI Taxonomy" id="52689"/>
    <lineage>
        <taxon>Bacteria</taxon>
        <taxon>Bacillati</taxon>
        <taxon>Bacillota</taxon>
        <taxon>Clostridia</taxon>
        <taxon>Eubacteriales</taxon>
        <taxon>Eubacteriaceae</taxon>
        <taxon>Acetobacterium</taxon>
    </lineage>
</organism>
<evidence type="ECO:0000256" key="1">
    <source>
        <dbReference type="PIRSR" id="PIRSR602187-50"/>
    </source>
</evidence>
<dbReference type="InterPro" id="IPR011322">
    <property type="entry name" value="N-reg_PII-like_a/b"/>
</dbReference>
<dbReference type="SMART" id="SM00938">
    <property type="entry name" value="P-II"/>
    <property type="match status" value="1"/>
</dbReference>
<gene>
    <name evidence="2" type="ORF">AKG39_03035</name>
</gene>
<dbReference type="RefSeq" id="WP_050738880.1">
    <property type="nucleotide sequence ID" value="NZ_LGYO01000007.1"/>
</dbReference>
<dbReference type="GO" id="GO:0005829">
    <property type="term" value="C:cytosol"/>
    <property type="evidence" value="ECO:0007669"/>
    <property type="project" value="TreeGrafter"/>
</dbReference>
<evidence type="ECO:0000313" key="3">
    <source>
        <dbReference type="Proteomes" id="UP000036873"/>
    </source>
</evidence>
<dbReference type="SUPFAM" id="SSF54913">
    <property type="entry name" value="GlnB-like"/>
    <property type="match status" value="1"/>
</dbReference>
<dbReference type="PANTHER" id="PTHR30115">
    <property type="entry name" value="NITROGEN REGULATORY PROTEIN P-II"/>
    <property type="match status" value="1"/>
</dbReference>
<keyword evidence="1" id="KW-0597">Phosphoprotein</keyword>